<sequence>MTLYEAKVTNPDPADFIEIGLLIYPDCQLAAVYGLTDLFRVASDWSTDLQEPTSLRKIRVSHWTVEDGAVSCTWDSHTGASHSLSYIIAPPSIVMPEKMQSMRPASKWLSSQHALGVTVCSICAGAFVLAETGLINGRRATTHWAFAERLAELFPKIDVSSDNMIIDDGDVITAGGILAWADLGLVLVEKLLGQTVMLETARFLVVDPPRRSQSQYRTFIPRFDHGDKEVRQIQHQFHAAPEVQKSIGELADSVHLSERTLQRRFLRATGLKLTEYLQNVRIMKARQLLETTNGSVESIAWAVGYADPAAFRKIFGRLTGATPNVYRGDVRL</sequence>
<dbReference type="SUPFAM" id="SSF46689">
    <property type="entry name" value="Homeodomain-like"/>
    <property type="match status" value="1"/>
</dbReference>
<dbReference type="InterPro" id="IPR052158">
    <property type="entry name" value="INH-QAR"/>
</dbReference>
<dbReference type="GO" id="GO:0043565">
    <property type="term" value="F:sequence-specific DNA binding"/>
    <property type="evidence" value="ECO:0007669"/>
    <property type="project" value="InterPro"/>
</dbReference>
<evidence type="ECO:0000256" key="2">
    <source>
        <dbReference type="ARBA" id="ARBA00023125"/>
    </source>
</evidence>
<accession>A0A176WU70</accession>
<evidence type="ECO:0000256" key="3">
    <source>
        <dbReference type="ARBA" id="ARBA00023163"/>
    </source>
</evidence>
<dbReference type="CDD" id="cd03138">
    <property type="entry name" value="GATase1_AraC_2"/>
    <property type="match status" value="1"/>
</dbReference>
<evidence type="ECO:0000256" key="1">
    <source>
        <dbReference type="ARBA" id="ARBA00023015"/>
    </source>
</evidence>
<dbReference type="Proteomes" id="UP000077098">
    <property type="component" value="Unassembled WGS sequence"/>
</dbReference>
<dbReference type="SMART" id="SM00342">
    <property type="entry name" value="HTH_ARAC"/>
    <property type="match status" value="1"/>
</dbReference>
<keyword evidence="2" id="KW-0238">DNA-binding</keyword>
<dbReference type="InterPro" id="IPR002818">
    <property type="entry name" value="DJ-1/PfpI"/>
</dbReference>
<evidence type="ECO:0000313" key="6">
    <source>
        <dbReference type="Proteomes" id="UP000077098"/>
    </source>
</evidence>
<dbReference type="PROSITE" id="PS01124">
    <property type="entry name" value="HTH_ARAC_FAMILY_2"/>
    <property type="match status" value="1"/>
</dbReference>
<feature type="domain" description="HTH araC/xylS-type" evidence="4">
    <location>
        <begin position="227"/>
        <end position="329"/>
    </location>
</feature>
<dbReference type="InterPro" id="IPR009057">
    <property type="entry name" value="Homeodomain-like_sf"/>
</dbReference>
<dbReference type="Pfam" id="PF12833">
    <property type="entry name" value="HTH_18"/>
    <property type="match status" value="1"/>
</dbReference>
<dbReference type="PANTHER" id="PTHR43130:SF3">
    <property type="entry name" value="HTH-TYPE TRANSCRIPTIONAL REGULATOR RV1931C"/>
    <property type="match status" value="1"/>
</dbReference>
<organism evidence="5 6">
    <name type="scientific">Agrobacterium tumefaciens</name>
    <dbReference type="NCBI Taxonomy" id="358"/>
    <lineage>
        <taxon>Bacteria</taxon>
        <taxon>Pseudomonadati</taxon>
        <taxon>Pseudomonadota</taxon>
        <taxon>Alphaproteobacteria</taxon>
        <taxon>Hyphomicrobiales</taxon>
        <taxon>Rhizobiaceae</taxon>
        <taxon>Rhizobium/Agrobacterium group</taxon>
        <taxon>Agrobacterium</taxon>
        <taxon>Agrobacterium tumefaciens complex</taxon>
    </lineage>
</organism>
<evidence type="ECO:0000259" key="4">
    <source>
        <dbReference type="PROSITE" id="PS01124"/>
    </source>
</evidence>
<dbReference type="PANTHER" id="PTHR43130">
    <property type="entry name" value="ARAC-FAMILY TRANSCRIPTIONAL REGULATOR"/>
    <property type="match status" value="1"/>
</dbReference>
<proteinExistence type="predicted"/>
<reference evidence="5 6" key="1">
    <citation type="submission" date="2016-05" db="EMBL/GenBank/DDBJ databases">
        <authorList>
            <person name="Lavstsen T."/>
            <person name="Jespersen J.S."/>
        </authorList>
    </citation>
    <scope>NUCLEOTIDE SEQUENCE [LARGE SCALE GENOMIC DNA]</scope>
    <source>
        <strain evidence="5 6">KCJ1736</strain>
    </source>
</reference>
<keyword evidence="1" id="KW-0805">Transcription regulation</keyword>
<dbReference type="PROSITE" id="PS00041">
    <property type="entry name" value="HTH_ARAC_FAMILY_1"/>
    <property type="match status" value="1"/>
</dbReference>
<dbReference type="RefSeq" id="WP_063951783.1">
    <property type="nucleotide sequence ID" value="NZ_LXPS01000041.1"/>
</dbReference>
<dbReference type="AlphaFoldDB" id="A0A176WU70"/>
<gene>
    <name evidence="5" type="ORF">A7J57_07405</name>
</gene>
<keyword evidence="3" id="KW-0804">Transcription</keyword>
<evidence type="ECO:0000313" key="5">
    <source>
        <dbReference type="EMBL" id="OAE36374.1"/>
    </source>
</evidence>
<dbReference type="Gene3D" id="3.40.50.880">
    <property type="match status" value="1"/>
</dbReference>
<dbReference type="EMBL" id="LXPS01000041">
    <property type="protein sequence ID" value="OAE36374.1"/>
    <property type="molecule type" value="Genomic_DNA"/>
</dbReference>
<dbReference type="InterPro" id="IPR029062">
    <property type="entry name" value="Class_I_gatase-like"/>
</dbReference>
<dbReference type="Pfam" id="PF01965">
    <property type="entry name" value="DJ-1_PfpI"/>
    <property type="match status" value="1"/>
</dbReference>
<dbReference type="InterPro" id="IPR018062">
    <property type="entry name" value="HTH_AraC-typ_CS"/>
</dbReference>
<dbReference type="Gene3D" id="1.10.10.60">
    <property type="entry name" value="Homeodomain-like"/>
    <property type="match status" value="2"/>
</dbReference>
<dbReference type="SUPFAM" id="SSF52317">
    <property type="entry name" value="Class I glutamine amidotransferase-like"/>
    <property type="match status" value="1"/>
</dbReference>
<dbReference type="InterPro" id="IPR018060">
    <property type="entry name" value="HTH_AraC"/>
</dbReference>
<comment type="caution">
    <text evidence="5">The sequence shown here is derived from an EMBL/GenBank/DDBJ whole genome shotgun (WGS) entry which is preliminary data.</text>
</comment>
<name>A0A176WU70_AGRTU</name>
<protein>
    <submittedName>
        <fullName evidence="5">AraC family transcriptional regulator</fullName>
    </submittedName>
</protein>
<dbReference type="GO" id="GO:0003700">
    <property type="term" value="F:DNA-binding transcription factor activity"/>
    <property type="evidence" value="ECO:0007669"/>
    <property type="project" value="InterPro"/>
</dbReference>